<evidence type="ECO:0000259" key="9">
    <source>
        <dbReference type="Pfam" id="PF02771"/>
    </source>
</evidence>
<dbReference type="Pfam" id="PF02771">
    <property type="entry name" value="Acyl-CoA_dh_N"/>
    <property type="match status" value="1"/>
</dbReference>
<dbReference type="SUPFAM" id="SSF47203">
    <property type="entry name" value="Acyl-CoA dehydrogenase C-terminal domain-like"/>
    <property type="match status" value="1"/>
</dbReference>
<dbReference type="PANTHER" id="PTHR43884:SF20">
    <property type="entry name" value="ACYL-COA DEHYDROGENASE FADE28"/>
    <property type="match status" value="1"/>
</dbReference>
<sequence>MDFSLSAEQAELAAVLRSFLDDRAPESEVRRLMDDERGWDPATWARLASEIGVQGLAIPEAYGGSGFGLIELGVAFEEMGRALLGAPFLSSVGLAAATLLAAGDEDACSEFLPAIASGETVATLALTEESGSWVESAVSTRARRGAAGWTVTGDKTNVLDGHTAGLLLVIARSAVGIGVFAVDADTPGVTRTALPTLDQTRKQARIELRAAPARLIGEDGAGWAAVEHALRVGAVLLAAEQVGGAAAALDMAVQYAKDRHQFGRPIGSFQAIKHKCADMLVQLEAARSAAYYGLWAAASDSAEAPAVASLAKSYCSEAYTFCAGENMQIHGGIGFTWEHPAHLYLKRAKSSETLLGSPAFHRERLATLAGF</sequence>
<comment type="similarity">
    <text evidence="2 6">Belongs to the acyl-CoA dehydrogenase family.</text>
</comment>
<dbReference type="SUPFAM" id="SSF56645">
    <property type="entry name" value="Acyl-CoA dehydrogenase NM domain-like"/>
    <property type="match status" value="1"/>
</dbReference>
<evidence type="ECO:0000313" key="11">
    <source>
        <dbReference type="Proteomes" id="UP000820669"/>
    </source>
</evidence>
<feature type="domain" description="Acyl-CoA oxidase/dehydrogenase middle" evidence="8">
    <location>
        <begin position="124"/>
        <end position="195"/>
    </location>
</feature>
<keyword evidence="4 6" id="KW-0274">FAD</keyword>
<gene>
    <name evidence="10" type="ORF">HF526_19195</name>
</gene>
<keyword evidence="11" id="KW-1185">Reference proteome</keyword>
<dbReference type="InterPro" id="IPR037069">
    <property type="entry name" value="AcylCoA_DH/ox_N_sf"/>
</dbReference>
<reference evidence="10 11" key="1">
    <citation type="submission" date="2020-04" db="EMBL/GenBank/DDBJ databases">
        <authorList>
            <person name="Klaysubun C."/>
            <person name="Duangmal K."/>
            <person name="Lipun K."/>
        </authorList>
    </citation>
    <scope>NUCLEOTIDE SEQUENCE [LARGE SCALE GENOMIC DNA]</scope>
    <source>
        <strain evidence="10 11">K10HN5</strain>
    </source>
</reference>
<evidence type="ECO:0000313" key="10">
    <source>
        <dbReference type="EMBL" id="NMH99422.1"/>
    </source>
</evidence>
<dbReference type="CDD" id="cd00567">
    <property type="entry name" value="ACAD"/>
    <property type="match status" value="1"/>
</dbReference>
<dbReference type="Gene3D" id="1.20.140.10">
    <property type="entry name" value="Butyryl-CoA Dehydrogenase, subunit A, domain 3"/>
    <property type="match status" value="1"/>
</dbReference>
<dbReference type="PANTHER" id="PTHR43884">
    <property type="entry name" value="ACYL-COA DEHYDROGENASE"/>
    <property type="match status" value="1"/>
</dbReference>
<name>A0ABX1SEV4_9PSEU</name>
<comment type="cofactor">
    <cofactor evidence="1 6">
        <name>FAD</name>
        <dbReference type="ChEBI" id="CHEBI:57692"/>
    </cofactor>
</comment>
<evidence type="ECO:0000259" key="8">
    <source>
        <dbReference type="Pfam" id="PF02770"/>
    </source>
</evidence>
<proteinExistence type="inferred from homology"/>
<evidence type="ECO:0000256" key="6">
    <source>
        <dbReference type="RuleBase" id="RU362125"/>
    </source>
</evidence>
<keyword evidence="5 6" id="KW-0560">Oxidoreductase</keyword>
<dbReference type="InterPro" id="IPR009100">
    <property type="entry name" value="AcylCoA_DH/oxidase_NM_dom_sf"/>
</dbReference>
<evidence type="ECO:0000256" key="3">
    <source>
        <dbReference type="ARBA" id="ARBA00022630"/>
    </source>
</evidence>
<evidence type="ECO:0000256" key="5">
    <source>
        <dbReference type="ARBA" id="ARBA00023002"/>
    </source>
</evidence>
<evidence type="ECO:0000259" key="7">
    <source>
        <dbReference type="Pfam" id="PF00441"/>
    </source>
</evidence>
<organism evidence="10 11">
    <name type="scientific">Pseudonocardia acidicola</name>
    <dbReference type="NCBI Taxonomy" id="2724939"/>
    <lineage>
        <taxon>Bacteria</taxon>
        <taxon>Bacillati</taxon>
        <taxon>Actinomycetota</taxon>
        <taxon>Actinomycetes</taxon>
        <taxon>Pseudonocardiales</taxon>
        <taxon>Pseudonocardiaceae</taxon>
        <taxon>Pseudonocardia</taxon>
    </lineage>
</organism>
<dbReference type="Gene3D" id="2.40.110.10">
    <property type="entry name" value="Butyryl-CoA Dehydrogenase, subunit A, domain 2"/>
    <property type="match status" value="1"/>
</dbReference>
<dbReference type="InterPro" id="IPR046373">
    <property type="entry name" value="Acyl-CoA_Oxase/DH_mid-dom_sf"/>
</dbReference>
<dbReference type="Pfam" id="PF02770">
    <property type="entry name" value="Acyl-CoA_dh_M"/>
    <property type="match status" value="1"/>
</dbReference>
<dbReference type="Pfam" id="PF00441">
    <property type="entry name" value="Acyl-CoA_dh_1"/>
    <property type="match status" value="1"/>
</dbReference>
<dbReference type="InterPro" id="IPR009075">
    <property type="entry name" value="AcylCo_DH/oxidase_C"/>
</dbReference>
<dbReference type="InterPro" id="IPR006091">
    <property type="entry name" value="Acyl-CoA_Oxase/DH_mid-dom"/>
</dbReference>
<feature type="domain" description="Acyl-CoA dehydrogenase/oxidase N-terminal" evidence="9">
    <location>
        <begin position="6"/>
        <end position="119"/>
    </location>
</feature>
<dbReference type="InterPro" id="IPR036250">
    <property type="entry name" value="AcylCo_DH-like_C"/>
</dbReference>
<dbReference type="Gene3D" id="1.10.540.10">
    <property type="entry name" value="Acyl-CoA dehydrogenase/oxidase, N-terminal domain"/>
    <property type="match status" value="1"/>
</dbReference>
<dbReference type="InterPro" id="IPR013786">
    <property type="entry name" value="AcylCoA_DH/ox_N"/>
</dbReference>
<protein>
    <submittedName>
        <fullName evidence="10">Acyl-CoA/acyl-ACP dehydrogenase</fullName>
    </submittedName>
</protein>
<keyword evidence="3 6" id="KW-0285">Flavoprotein</keyword>
<evidence type="ECO:0000256" key="2">
    <source>
        <dbReference type="ARBA" id="ARBA00009347"/>
    </source>
</evidence>
<dbReference type="EMBL" id="JAAXLA010000036">
    <property type="protein sequence ID" value="NMH99422.1"/>
    <property type="molecule type" value="Genomic_DNA"/>
</dbReference>
<evidence type="ECO:0000256" key="1">
    <source>
        <dbReference type="ARBA" id="ARBA00001974"/>
    </source>
</evidence>
<evidence type="ECO:0000256" key="4">
    <source>
        <dbReference type="ARBA" id="ARBA00022827"/>
    </source>
</evidence>
<dbReference type="Proteomes" id="UP000820669">
    <property type="component" value="Unassembled WGS sequence"/>
</dbReference>
<accession>A0ABX1SEV4</accession>
<comment type="caution">
    <text evidence="10">The sequence shown here is derived from an EMBL/GenBank/DDBJ whole genome shotgun (WGS) entry which is preliminary data.</text>
</comment>
<feature type="domain" description="Acyl-CoA dehydrogenase/oxidase C-terminal" evidence="7">
    <location>
        <begin position="220"/>
        <end position="366"/>
    </location>
</feature>
<dbReference type="RefSeq" id="WP_169382911.1">
    <property type="nucleotide sequence ID" value="NZ_JAAXLA010000036.1"/>
</dbReference>